<evidence type="ECO:0000256" key="3">
    <source>
        <dbReference type="ARBA" id="ARBA00022741"/>
    </source>
</evidence>
<reference evidence="12" key="1">
    <citation type="submission" date="2022-10" db="EMBL/GenBank/DDBJ databases">
        <title>Chitinophaga sp. nov., isolated from soil.</title>
        <authorList>
            <person name="Jeon C.O."/>
        </authorList>
    </citation>
    <scope>NUCLEOTIDE SEQUENCE</scope>
    <source>
        <strain evidence="12">R8</strain>
    </source>
</reference>
<evidence type="ECO:0000256" key="4">
    <source>
        <dbReference type="ARBA" id="ARBA00022801"/>
    </source>
</evidence>
<dbReference type="Gene3D" id="3.40.50.300">
    <property type="entry name" value="P-loop containing nucleotide triphosphate hydrolases"/>
    <property type="match status" value="1"/>
</dbReference>
<dbReference type="InterPro" id="IPR003593">
    <property type="entry name" value="AAA+_ATPase"/>
</dbReference>
<evidence type="ECO:0000256" key="1">
    <source>
        <dbReference type="ARBA" id="ARBA00004651"/>
    </source>
</evidence>
<dbReference type="PANTHER" id="PTHR43394">
    <property type="entry name" value="ATP-DEPENDENT PERMEASE MDL1, MITOCHONDRIAL"/>
    <property type="match status" value="1"/>
</dbReference>
<dbReference type="EMBL" id="CP107006">
    <property type="protein sequence ID" value="UYQ95738.1"/>
    <property type="molecule type" value="Genomic_DNA"/>
</dbReference>
<dbReference type="PROSITE" id="PS50893">
    <property type="entry name" value="ABC_TRANSPORTER_2"/>
    <property type="match status" value="1"/>
</dbReference>
<feature type="domain" description="ABC transporter" evidence="9">
    <location>
        <begin position="501"/>
        <end position="753"/>
    </location>
</feature>
<keyword evidence="2 8" id="KW-0812">Transmembrane</keyword>
<evidence type="ECO:0000256" key="5">
    <source>
        <dbReference type="ARBA" id="ARBA00022840"/>
    </source>
</evidence>
<keyword evidence="6 8" id="KW-1133">Transmembrane helix</keyword>
<dbReference type="CDD" id="cd18571">
    <property type="entry name" value="ABC_6TM_peptidase_like"/>
    <property type="match status" value="1"/>
</dbReference>
<feature type="transmembrane region" description="Helical" evidence="8">
    <location>
        <begin position="325"/>
        <end position="343"/>
    </location>
</feature>
<evidence type="ECO:0000313" key="12">
    <source>
        <dbReference type="EMBL" id="UYQ95738.1"/>
    </source>
</evidence>
<dbReference type="PROSITE" id="PS00211">
    <property type="entry name" value="ABC_TRANSPORTER_1"/>
    <property type="match status" value="1"/>
</dbReference>
<dbReference type="Proteomes" id="UP001162741">
    <property type="component" value="Chromosome"/>
</dbReference>
<evidence type="ECO:0000256" key="8">
    <source>
        <dbReference type="SAM" id="Phobius"/>
    </source>
</evidence>
<evidence type="ECO:0000259" key="9">
    <source>
        <dbReference type="PROSITE" id="PS50893"/>
    </source>
</evidence>
<feature type="transmembrane region" description="Helical" evidence="8">
    <location>
        <begin position="221"/>
        <end position="242"/>
    </location>
</feature>
<keyword evidence="3" id="KW-0547">Nucleotide-binding</keyword>
<dbReference type="PROSITE" id="PS50990">
    <property type="entry name" value="PEPTIDASE_C39"/>
    <property type="match status" value="1"/>
</dbReference>
<evidence type="ECO:0000256" key="7">
    <source>
        <dbReference type="ARBA" id="ARBA00023136"/>
    </source>
</evidence>
<dbReference type="SUPFAM" id="SSF52540">
    <property type="entry name" value="P-loop containing nucleoside triphosphate hydrolases"/>
    <property type="match status" value="1"/>
</dbReference>
<dbReference type="Gene3D" id="1.20.1560.10">
    <property type="entry name" value="ABC transporter type 1, transmembrane domain"/>
    <property type="match status" value="1"/>
</dbReference>
<dbReference type="Pfam" id="PF00005">
    <property type="entry name" value="ABC_tran"/>
    <property type="match status" value="1"/>
</dbReference>
<dbReference type="PANTHER" id="PTHR43394:SF1">
    <property type="entry name" value="ATP-BINDING CASSETTE SUB-FAMILY B MEMBER 10, MITOCHONDRIAL"/>
    <property type="match status" value="1"/>
</dbReference>
<evidence type="ECO:0000256" key="2">
    <source>
        <dbReference type="ARBA" id="ARBA00022692"/>
    </source>
</evidence>
<dbReference type="Pfam" id="PF00664">
    <property type="entry name" value="ABC_membrane"/>
    <property type="match status" value="1"/>
</dbReference>
<gene>
    <name evidence="12" type="ORF">MKQ68_11555</name>
</gene>
<dbReference type="RefSeq" id="WP_264283427.1">
    <property type="nucleotide sequence ID" value="NZ_CP107006.1"/>
</dbReference>
<dbReference type="Pfam" id="PF03412">
    <property type="entry name" value="Peptidase_C39"/>
    <property type="match status" value="1"/>
</dbReference>
<keyword evidence="4" id="KW-0378">Hydrolase</keyword>
<evidence type="ECO:0000256" key="6">
    <source>
        <dbReference type="ARBA" id="ARBA00022989"/>
    </source>
</evidence>
<evidence type="ECO:0000259" key="10">
    <source>
        <dbReference type="PROSITE" id="PS50929"/>
    </source>
</evidence>
<dbReference type="InterPro" id="IPR036640">
    <property type="entry name" value="ABC1_TM_sf"/>
</dbReference>
<sequence>MKTQFTFYKQLNAMDCGPTCLRMVAKSYGKHFTADTLRQQAGFSKGGVSMLGISDAAENLGFRTRGVKLTAKQLQDVTLPAILHWDQNHFVVAHPDSFPGERSIRNWFKKEDSVTIADPGKGIIRYSYQEFLQHWASAKNDHGEDMGIALLLEPTPMFEEQESEKEQKLSWERVTKYLLTAQWQIFQVFTALLITSLIALIFPFLTQGIVDTGISTQNMNYVTVVLIAQVMLTFSQTIVGFIRSRLLLRISNILNLQILSDFWIKLTRLPVSYFDIHHTGDTLQRINDHRTIQGFLTGTALNTVFSFLNFIVYAVVLMIYSVELFFVFGLGSIIYFAWVQLFLRIRRKLNYETFHLSAKENNATLELIQGMQEIRINNAEKQKRWNWENIQAHLFKLNFKSLNYSQVQSAGATFIHSIQGIVISFIVAKLVIDGKLTLGAMLAVQYVIGQLSGPIQQWVGFVQSLQDAKISMERLNEIHQLDNEEDSTKHYIAQLPDHKTITIADLSFTYPGAGNDPVLEHINLTIPEKKVTAIVGASGSGKTTLVKILLKIYQQYTGEIRIGATPQIPLPGMDIDASTGMKFGFISHPYWRSICGAVLQDGYIFNDSIARNITVADEIIDHARLLQSARIANIHSFIESLPNGYYTTLGADGTGLSQGQKQRILIARAVYKNPDYLFFDEATNALDANNEKEITTNLERFFRGKTVVIVAHRLSTVRNADKIVVLDKGKIVEEGTHDELTSLRGKYYQLVKNQLELGS</sequence>
<dbReference type="InterPro" id="IPR005074">
    <property type="entry name" value="Peptidase_C39"/>
</dbReference>
<keyword evidence="13" id="KW-1185">Reference proteome</keyword>
<dbReference type="InterPro" id="IPR003439">
    <property type="entry name" value="ABC_transporter-like_ATP-bd"/>
</dbReference>
<dbReference type="CDD" id="cd02418">
    <property type="entry name" value="Peptidase_C39B"/>
    <property type="match status" value="1"/>
</dbReference>
<evidence type="ECO:0000313" key="13">
    <source>
        <dbReference type="Proteomes" id="UP001162741"/>
    </source>
</evidence>
<proteinExistence type="predicted"/>
<dbReference type="InterPro" id="IPR039421">
    <property type="entry name" value="Type_1_exporter"/>
</dbReference>
<keyword evidence="7 8" id="KW-0472">Membrane</keyword>
<dbReference type="SMART" id="SM00382">
    <property type="entry name" value="AAA"/>
    <property type="match status" value="1"/>
</dbReference>
<feature type="domain" description="Peptidase C39" evidence="11">
    <location>
        <begin position="10"/>
        <end position="142"/>
    </location>
</feature>
<name>A0ABY6J7S2_9BACT</name>
<accession>A0ABY6J7S2</accession>
<comment type="subcellular location">
    <subcellularLocation>
        <location evidence="1">Cell membrane</location>
        <topology evidence="1">Multi-pass membrane protein</topology>
    </subcellularLocation>
</comment>
<feature type="domain" description="ABC transmembrane type-1" evidence="10">
    <location>
        <begin position="188"/>
        <end position="467"/>
    </location>
</feature>
<organism evidence="12 13">
    <name type="scientific">Chitinophaga horti</name>
    <dbReference type="NCBI Taxonomy" id="2920382"/>
    <lineage>
        <taxon>Bacteria</taxon>
        <taxon>Pseudomonadati</taxon>
        <taxon>Bacteroidota</taxon>
        <taxon>Chitinophagia</taxon>
        <taxon>Chitinophagales</taxon>
        <taxon>Chitinophagaceae</taxon>
        <taxon>Chitinophaga</taxon>
    </lineage>
</organism>
<feature type="transmembrane region" description="Helical" evidence="8">
    <location>
        <begin position="185"/>
        <end position="209"/>
    </location>
</feature>
<dbReference type="PROSITE" id="PS50929">
    <property type="entry name" value="ABC_TM1F"/>
    <property type="match status" value="1"/>
</dbReference>
<protein>
    <submittedName>
        <fullName evidence="12">Peptidase domain-containing ABC transporter</fullName>
    </submittedName>
</protein>
<dbReference type="Gene3D" id="3.90.70.10">
    <property type="entry name" value="Cysteine proteinases"/>
    <property type="match status" value="1"/>
</dbReference>
<dbReference type="SUPFAM" id="SSF90123">
    <property type="entry name" value="ABC transporter transmembrane region"/>
    <property type="match status" value="1"/>
</dbReference>
<evidence type="ECO:0000259" key="11">
    <source>
        <dbReference type="PROSITE" id="PS50990"/>
    </source>
</evidence>
<dbReference type="InterPro" id="IPR017871">
    <property type="entry name" value="ABC_transporter-like_CS"/>
</dbReference>
<dbReference type="InterPro" id="IPR027417">
    <property type="entry name" value="P-loop_NTPase"/>
</dbReference>
<dbReference type="InterPro" id="IPR011527">
    <property type="entry name" value="ABC1_TM_dom"/>
</dbReference>
<keyword evidence="5" id="KW-0067">ATP-binding</keyword>
<feature type="transmembrane region" description="Helical" evidence="8">
    <location>
        <begin position="295"/>
        <end position="319"/>
    </location>
</feature>